<dbReference type="GO" id="GO:0071555">
    <property type="term" value="P:cell wall organization"/>
    <property type="evidence" value="ECO:0007669"/>
    <property type="project" value="UniProtKB-KW"/>
</dbReference>
<keyword evidence="5 12" id="KW-0812">Transmembrane</keyword>
<evidence type="ECO:0000256" key="1">
    <source>
        <dbReference type="ARBA" id="ARBA00004477"/>
    </source>
</evidence>
<dbReference type="GO" id="GO:0005789">
    <property type="term" value="C:endoplasmic reticulum membrane"/>
    <property type="evidence" value="ECO:0007669"/>
    <property type="project" value="UniProtKB-SubCell"/>
</dbReference>
<keyword evidence="15" id="KW-1185">Reference proteome</keyword>
<comment type="similarity">
    <text evidence="2">Belongs to the CHS7 family.</text>
</comment>
<dbReference type="RefSeq" id="XP_043001270.1">
    <property type="nucleotide sequence ID" value="XM_043145335.1"/>
</dbReference>
<evidence type="ECO:0000256" key="4">
    <source>
        <dbReference type="ARBA" id="ARBA00022448"/>
    </source>
</evidence>
<dbReference type="Pfam" id="PF12271">
    <property type="entry name" value="Chs7"/>
    <property type="match status" value="1"/>
</dbReference>
<keyword evidence="7" id="KW-0653">Protein transport</keyword>
<dbReference type="KEGG" id="uvi:66068615"/>
<protein>
    <recommendedName>
        <fullName evidence="3">Chitin synthase export chaperone</fullName>
    </recommendedName>
</protein>
<dbReference type="GO" id="GO:0051082">
    <property type="term" value="F:unfolded protein binding"/>
    <property type="evidence" value="ECO:0007669"/>
    <property type="project" value="TreeGrafter"/>
</dbReference>
<keyword evidence="6" id="KW-0256">Endoplasmic reticulum</keyword>
<evidence type="ECO:0000313" key="15">
    <source>
        <dbReference type="Proteomes" id="UP000027002"/>
    </source>
</evidence>
<dbReference type="GO" id="GO:0015031">
    <property type="term" value="P:protein transport"/>
    <property type="evidence" value="ECO:0007669"/>
    <property type="project" value="UniProtKB-KW"/>
</dbReference>
<evidence type="ECO:0000256" key="8">
    <source>
        <dbReference type="ARBA" id="ARBA00022989"/>
    </source>
</evidence>
<dbReference type="EMBL" id="CP072759">
    <property type="protein sequence ID" value="QUC23597.1"/>
    <property type="molecule type" value="Genomic_DNA"/>
</dbReference>
<dbReference type="HOGENOM" id="CLU_050424_1_1_1"/>
<evidence type="ECO:0000256" key="3">
    <source>
        <dbReference type="ARBA" id="ARBA00018354"/>
    </source>
</evidence>
<evidence type="ECO:0000313" key="14">
    <source>
        <dbReference type="EMBL" id="QUC23597.1"/>
    </source>
</evidence>
<dbReference type="Proteomes" id="UP000054053">
    <property type="component" value="Unassembled WGS sequence"/>
</dbReference>
<evidence type="ECO:0000313" key="16">
    <source>
        <dbReference type="Proteomes" id="UP000054053"/>
    </source>
</evidence>
<dbReference type="GeneID" id="66068615"/>
<evidence type="ECO:0000256" key="2">
    <source>
        <dbReference type="ARBA" id="ARBA00009274"/>
    </source>
</evidence>
<name>A0A063BTE4_USTVR</name>
<gene>
    <name evidence="14" type="ORF">UV8b_07838</name>
    <name evidence="13" type="ORF">UVI_02003310</name>
</gene>
<evidence type="ECO:0000256" key="7">
    <source>
        <dbReference type="ARBA" id="ARBA00022927"/>
    </source>
</evidence>
<proteinExistence type="inferred from homology"/>
<feature type="transmembrane region" description="Helical" evidence="12">
    <location>
        <begin position="49"/>
        <end position="73"/>
    </location>
</feature>
<sequence length="334" mass="36621">MSGFGDFTSICRTVPLPLCANIGPTLAATNRAGIEPDCYARNIALANTIIFEGAAASMHIVALVMTIVMILHVRSKFTAVGRKEILSFFYLYMLLTSVSLVVDAGVVPPASGPFPFFVSLQNGLTSALVTCLLINGFVGFQLYEDGTPLSVWMMRICSSAALIVSFLVSLATFKGWAGLGPTNTVGLFVVLYLVNAAELLVYVVMQVMLVTRTLKDRWPLGDIAFGVLFFAAGQVILYAFSSKICNSLSHYLDGLFFATVCNLLGVMMVYKYWDSITKEDLEFSVGTRMNNWEVRELLPEDERRATTYADDPYGQTSGHDLPYSPAAQRYSAKY</sequence>
<dbReference type="Proteomes" id="UP000027002">
    <property type="component" value="Chromosome 7"/>
</dbReference>
<reference evidence="16" key="2">
    <citation type="journal article" date="2016" name="Genome Announc.">
        <title>Genome sequence of Ustilaginoidea virens IPU010, a rice pathogenic fungus causing false smut.</title>
        <authorList>
            <person name="Kumagai T."/>
            <person name="Ishii T."/>
            <person name="Terai G."/>
            <person name="Umemura M."/>
            <person name="Machida M."/>
            <person name="Asai K."/>
        </authorList>
    </citation>
    <scope>NUCLEOTIDE SEQUENCE [LARGE SCALE GENOMIC DNA]</scope>
    <source>
        <strain evidence="16">IPU010</strain>
    </source>
</reference>
<evidence type="ECO:0000256" key="6">
    <source>
        <dbReference type="ARBA" id="ARBA00022824"/>
    </source>
</evidence>
<keyword evidence="10" id="KW-0961">Cell wall biogenesis/degradation</keyword>
<feature type="region of interest" description="Disordered" evidence="11">
    <location>
        <begin position="308"/>
        <end position="334"/>
    </location>
</feature>
<feature type="transmembrane region" description="Helical" evidence="12">
    <location>
        <begin position="223"/>
        <end position="242"/>
    </location>
</feature>
<dbReference type="AlphaFoldDB" id="A0A063BTE4"/>
<feature type="transmembrane region" description="Helical" evidence="12">
    <location>
        <begin position="85"/>
        <end position="102"/>
    </location>
</feature>
<keyword evidence="9 12" id="KW-0472">Membrane</keyword>
<evidence type="ECO:0000256" key="9">
    <source>
        <dbReference type="ARBA" id="ARBA00023136"/>
    </source>
</evidence>
<dbReference type="PANTHER" id="PTHR35329:SF2">
    <property type="entry name" value="CHITIN SYNTHASE EXPORT CHAPERONE"/>
    <property type="match status" value="1"/>
</dbReference>
<reference evidence="14" key="3">
    <citation type="submission" date="2020-03" db="EMBL/GenBank/DDBJ databases">
        <title>A mixture of massive structural variations and highly conserved coding sequences in Ustilaginoidea virens genome.</title>
        <authorList>
            <person name="Zhang K."/>
            <person name="Zhao Z."/>
            <person name="Zhang Z."/>
            <person name="Li Y."/>
            <person name="Hsiang T."/>
            <person name="Sun W."/>
        </authorList>
    </citation>
    <scope>NUCLEOTIDE SEQUENCE</scope>
    <source>
        <strain evidence="14">UV-8b</strain>
    </source>
</reference>
<dbReference type="InterPro" id="IPR022057">
    <property type="entry name" value="Chs7"/>
</dbReference>
<keyword evidence="8 12" id="KW-1133">Transmembrane helix</keyword>
<comment type="subcellular location">
    <subcellularLocation>
        <location evidence="1">Endoplasmic reticulum membrane</location>
        <topology evidence="1">Multi-pass membrane protein</topology>
    </subcellularLocation>
</comment>
<feature type="transmembrane region" description="Helical" evidence="12">
    <location>
        <begin position="185"/>
        <end position="211"/>
    </location>
</feature>
<evidence type="ECO:0000313" key="13">
    <source>
        <dbReference type="EMBL" id="GAO17057.1"/>
    </source>
</evidence>
<evidence type="ECO:0000256" key="5">
    <source>
        <dbReference type="ARBA" id="ARBA00022692"/>
    </source>
</evidence>
<dbReference type="GO" id="GO:0006457">
    <property type="term" value="P:protein folding"/>
    <property type="evidence" value="ECO:0007669"/>
    <property type="project" value="TreeGrafter"/>
</dbReference>
<dbReference type="PANTHER" id="PTHR35329">
    <property type="entry name" value="CHITIN SYNTHASE EXPORT CHAPERONE"/>
    <property type="match status" value="1"/>
</dbReference>
<dbReference type="STRING" id="1159556.A0A063BTE4"/>
<feature type="transmembrane region" description="Helical" evidence="12">
    <location>
        <begin position="114"/>
        <end position="140"/>
    </location>
</feature>
<reference evidence="13" key="1">
    <citation type="journal article" date="2016" name="Genome Announc.">
        <title>Genome Sequence of Ustilaginoidea virens IPU010, a Rice Pathogenic Fungus Causing False Smut.</title>
        <authorList>
            <person name="Kumagai T."/>
            <person name="Ishii T."/>
            <person name="Terai G."/>
            <person name="Umemura M."/>
            <person name="Machida M."/>
            <person name="Asai K."/>
        </authorList>
    </citation>
    <scope>NUCLEOTIDE SEQUENCE [LARGE SCALE GENOMIC DNA]</scope>
    <source>
        <strain evidence="13">IPU010</strain>
    </source>
</reference>
<dbReference type="EMBL" id="BBTG02000001">
    <property type="protein sequence ID" value="GAO17057.1"/>
    <property type="molecule type" value="Genomic_DNA"/>
</dbReference>
<evidence type="ECO:0000256" key="11">
    <source>
        <dbReference type="SAM" id="MobiDB-lite"/>
    </source>
</evidence>
<evidence type="ECO:0000256" key="10">
    <source>
        <dbReference type="ARBA" id="ARBA00023316"/>
    </source>
</evidence>
<accession>A0A063BTE4</accession>
<organism evidence="13 16">
    <name type="scientific">Ustilaginoidea virens</name>
    <name type="common">Rice false smut fungus</name>
    <name type="synonym">Villosiclava virens</name>
    <dbReference type="NCBI Taxonomy" id="1159556"/>
    <lineage>
        <taxon>Eukaryota</taxon>
        <taxon>Fungi</taxon>
        <taxon>Dikarya</taxon>
        <taxon>Ascomycota</taxon>
        <taxon>Pezizomycotina</taxon>
        <taxon>Sordariomycetes</taxon>
        <taxon>Hypocreomycetidae</taxon>
        <taxon>Hypocreales</taxon>
        <taxon>Clavicipitaceae</taxon>
        <taxon>Ustilaginoidea</taxon>
    </lineage>
</organism>
<keyword evidence="4" id="KW-0813">Transport</keyword>
<feature type="transmembrane region" description="Helical" evidence="12">
    <location>
        <begin position="254"/>
        <end position="273"/>
    </location>
</feature>
<evidence type="ECO:0000256" key="12">
    <source>
        <dbReference type="SAM" id="Phobius"/>
    </source>
</evidence>
<feature type="transmembrane region" description="Helical" evidence="12">
    <location>
        <begin position="152"/>
        <end position="173"/>
    </location>
</feature>
<dbReference type="OrthoDB" id="2189463at2759"/>